<sequence>MRMSAPVRMKSPLCRCDRPAVAVHAAPCPSPRRRSQRLPCTAAARCGQAYAADRRQRRWRVAPPEQCGRPALPIGRPRRTCGDVRGVCPILVLVNRLQKEDPA</sequence>
<reference evidence="1 2" key="1">
    <citation type="submission" date="2017-03" db="EMBL/GenBank/DDBJ databases">
        <title>Whole genome sequences of fourteen strains of Bradyrhizobium canariense and one strain of Bradyrhizobium japonicum isolated from Lupinus (Papilionoideae: Genisteae) species in Algeria.</title>
        <authorList>
            <person name="Crovadore J."/>
            <person name="Chekireb D."/>
            <person name="Brachmann A."/>
            <person name="Chablais R."/>
            <person name="Cochard B."/>
            <person name="Lefort F."/>
        </authorList>
    </citation>
    <scope>NUCLEOTIDE SEQUENCE [LARGE SCALE GENOMIC DNA]</scope>
    <source>
        <strain evidence="1 2">UBMA195</strain>
    </source>
</reference>
<accession>A0A1X3HDE6</accession>
<protein>
    <submittedName>
        <fullName evidence="1">Uncharacterized protein</fullName>
    </submittedName>
</protein>
<dbReference type="EMBL" id="NAFI01000142">
    <property type="protein sequence ID" value="OSJ17414.1"/>
    <property type="molecule type" value="Genomic_DNA"/>
</dbReference>
<dbReference type="AlphaFoldDB" id="A0A1X3HDE6"/>
<evidence type="ECO:0000313" key="2">
    <source>
        <dbReference type="Proteomes" id="UP000193553"/>
    </source>
</evidence>
<evidence type="ECO:0000313" key="1">
    <source>
        <dbReference type="EMBL" id="OSJ17414.1"/>
    </source>
</evidence>
<comment type="caution">
    <text evidence="1">The sequence shown here is derived from an EMBL/GenBank/DDBJ whole genome shotgun (WGS) entry which is preliminary data.</text>
</comment>
<organism evidence="1 2">
    <name type="scientific">Bradyrhizobium canariense</name>
    <dbReference type="NCBI Taxonomy" id="255045"/>
    <lineage>
        <taxon>Bacteria</taxon>
        <taxon>Pseudomonadati</taxon>
        <taxon>Pseudomonadota</taxon>
        <taxon>Alphaproteobacteria</taxon>
        <taxon>Hyphomicrobiales</taxon>
        <taxon>Nitrobacteraceae</taxon>
        <taxon>Bradyrhizobium</taxon>
    </lineage>
</organism>
<proteinExistence type="predicted"/>
<dbReference type="Proteomes" id="UP000193553">
    <property type="component" value="Unassembled WGS sequence"/>
</dbReference>
<gene>
    <name evidence="1" type="ORF">BSZ18_04195</name>
</gene>
<name>A0A1X3HDE6_9BRAD</name>